<proteinExistence type="predicted"/>
<evidence type="ECO:0000313" key="3">
    <source>
        <dbReference type="EMBL" id="GAB08849.1"/>
    </source>
</evidence>
<evidence type="ECO:0000256" key="1">
    <source>
        <dbReference type="SAM" id="Coils"/>
    </source>
</evidence>
<dbReference type="AlphaFoldDB" id="G7GZ24"/>
<comment type="caution">
    <text evidence="3">The sequence shown here is derived from an EMBL/GenBank/DDBJ whole genome shotgun (WGS) entry which is preliminary data.</text>
</comment>
<keyword evidence="1" id="KW-0175">Coiled coil</keyword>
<dbReference type="STRING" id="1073574.GOARA_021_00860"/>
<name>G7GZ24_9ACTN</name>
<dbReference type="EMBL" id="BAEE01000021">
    <property type="protein sequence ID" value="GAB08849.1"/>
    <property type="molecule type" value="Genomic_DNA"/>
</dbReference>
<feature type="region of interest" description="Disordered" evidence="2">
    <location>
        <begin position="279"/>
        <end position="303"/>
    </location>
</feature>
<evidence type="ECO:0000256" key="2">
    <source>
        <dbReference type="SAM" id="MobiDB-lite"/>
    </source>
</evidence>
<dbReference type="Proteomes" id="UP000035088">
    <property type="component" value="Unassembled WGS sequence"/>
</dbReference>
<accession>G7GZ24</accession>
<evidence type="ECO:0000313" key="4">
    <source>
        <dbReference type="Proteomes" id="UP000035088"/>
    </source>
</evidence>
<feature type="coiled-coil region" evidence="1">
    <location>
        <begin position="349"/>
        <end position="411"/>
    </location>
</feature>
<sequence length="584" mass="64670">MRSWCLSKRWDANAIADPGIAAVANGVHASFVEEERQDDSTIARWRFTQTGSDGTWTTQVTTVLHRDRSGVVWIDLYAPGDKRPAPPRVIRNISEVVDALDGGYHSPAAPVRAYPDDVDTILGTLTDERRRGLVFLAGSDDRLGPISQWVAHVTKLLNGTNGLATAYILDAETTEELNSRMSPAHAVKPWTIRTFYPNPDFSSADDALRHRILSTNRIASSDDRGVAQILRNAALRNSTELPLPRELVRVDRRLRAMLDDALVQRASATAVALEATPPLSAGQAGTSNKVPADSSRARSASKRERFTPALVNALRDGLEKVVGQAELSIEAVSQLVAVALDGIRNRQNLDLLRQRLRALEAERGVLEDEHTELQRQLEDAQLDQAVDQERLDDANRELRHLRSELAKLDQGSVEWATERTALEFPPESFRDLLARIDDLDHIEFTGDPKQTVELDDHDHLGTWAKKTWNIIRALNDYAHLRSTGAFAGSVDDYAANTPMGCVGITGHKAGETPQTQNHPKYRRIRTLPVPTSVNPEGKVFMGAHVAIAKLGMISPRLHYYSDASRSGKIYVGYIGKHLDNFRTT</sequence>
<protein>
    <submittedName>
        <fullName evidence="3">Uncharacterized protein</fullName>
    </submittedName>
</protein>
<reference evidence="3 4" key="1">
    <citation type="submission" date="2011-11" db="EMBL/GenBank/DDBJ databases">
        <title>Whole genome shotgun sequence of Gordonia araii NBRC 100433.</title>
        <authorList>
            <person name="Yoshida Y."/>
            <person name="Hosoyama A."/>
            <person name="Tsuchikane K."/>
            <person name="Katsumata H."/>
            <person name="Yamazaki S."/>
            <person name="Fujita N."/>
        </authorList>
    </citation>
    <scope>NUCLEOTIDE SEQUENCE [LARGE SCALE GENOMIC DNA]</scope>
    <source>
        <strain evidence="3 4">NBRC 100433</strain>
    </source>
</reference>
<organism evidence="3 4">
    <name type="scientific">Gordonia araii NBRC 100433</name>
    <dbReference type="NCBI Taxonomy" id="1073574"/>
    <lineage>
        <taxon>Bacteria</taxon>
        <taxon>Bacillati</taxon>
        <taxon>Actinomycetota</taxon>
        <taxon>Actinomycetes</taxon>
        <taxon>Mycobacteriales</taxon>
        <taxon>Gordoniaceae</taxon>
        <taxon>Gordonia</taxon>
    </lineage>
</organism>
<keyword evidence="4" id="KW-1185">Reference proteome</keyword>
<gene>
    <name evidence="3" type="ORF">GOARA_021_00860</name>
</gene>